<reference evidence="1" key="1">
    <citation type="submission" date="2020-03" db="EMBL/GenBank/DDBJ databases">
        <title>The deep terrestrial virosphere.</title>
        <authorList>
            <person name="Holmfeldt K."/>
            <person name="Nilsson E."/>
            <person name="Simone D."/>
            <person name="Lopez-Fernandez M."/>
            <person name="Wu X."/>
            <person name="de Brujin I."/>
            <person name="Lundin D."/>
            <person name="Andersson A."/>
            <person name="Bertilsson S."/>
            <person name="Dopson M."/>
        </authorList>
    </citation>
    <scope>NUCLEOTIDE SEQUENCE</scope>
    <source>
        <strain evidence="1">TM448B01966</strain>
    </source>
</reference>
<proteinExistence type="predicted"/>
<organism evidence="1">
    <name type="scientific">viral metagenome</name>
    <dbReference type="NCBI Taxonomy" id="1070528"/>
    <lineage>
        <taxon>unclassified sequences</taxon>
        <taxon>metagenomes</taxon>
        <taxon>organismal metagenomes</taxon>
    </lineage>
</organism>
<protein>
    <submittedName>
        <fullName evidence="1">Uncharacterized protein</fullName>
    </submittedName>
</protein>
<dbReference type="EMBL" id="MT144853">
    <property type="protein sequence ID" value="QJI00457.1"/>
    <property type="molecule type" value="Genomic_DNA"/>
</dbReference>
<sequence>MANTYDRLVNPKFQAFDSNGVPLSGGKLFSYETGTTTKKTTYSTPAGTANTNPIVLNSRGEATVCGSGYYTFGLYPATETADPPTGSAIWTQDNILLSTDVFLTLKDDTTTGAVLTSLGHTALAQVLIANATVSAYLDDLDFTTLTKALAATSTMGAWLTALGISAPIQTFLDDATIQAARVTLGITAAYSDLGTTNAYVITPSPAITSYVGGMRFLVMIGVGNTNTGACTLNVNGLGATSIKLAGDVHPAAGQLVAGQLCDFVYDGNFQLLNPVEPHNFATGSYTGDAAATKAVTGVGFRPIHVAIFGANTMRGYKTDTMGTYALAAYNTMDYWAVDLIISLDADGFTVGDGTGTTNAFNANGNVYHYVCKK</sequence>
<gene>
    <name evidence="1" type="ORF">TM448B01966_0004</name>
</gene>
<accession>A0A6M3XRK7</accession>
<dbReference type="AlphaFoldDB" id="A0A6M3XRK7"/>
<evidence type="ECO:0000313" key="1">
    <source>
        <dbReference type="EMBL" id="QJI00457.1"/>
    </source>
</evidence>
<name>A0A6M3XRK7_9ZZZZ</name>